<dbReference type="GO" id="GO:0045292">
    <property type="term" value="P:mRNA cis splicing, via spliceosome"/>
    <property type="evidence" value="ECO:0007669"/>
    <property type="project" value="InterPro"/>
</dbReference>
<keyword evidence="5" id="KW-1185">Reference proteome</keyword>
<feature type="domain" description="FF" evidence="3">
    <location>
        <begin position="216"/>
        <end position="271"/>
    </location>
</feature>
<dbReference type="SUPFAM" id="SSF51045">
    <property type="entry name" value="WW domain"/>
    <property type="match status" value="2"/>
</dbReference>
<evidence type="ECO:0000259" key="2">
    <source>
        <dbReference type="PROSITE" id="PS50020"/>
    </source>
</evidence>
<dbReference type="InterPro" id="IPR002713">
    <property type="entry name" value="FF_domain"/>
</dbReference>
<dbReference type="Gene3D" id="2.20.70.10">
    <property type="match status" value="2"/>
</dbReference>
<feature type="domain" description="WW" evidence="2">
    <location>
        <begin position="52"/>
        <end position="80"/>
    </location>
</feature>
<dbReference type="OrthoDB" id="187617at2759"/>
<dbReference type="InterPro" id="IPR036517">
    <property type="entry name" value="FF_domain_sf"/>
</dbReference>
<dbReference type="InterPro" id="IPR039726">
    <property type="entry name" value="Prp40-like"/>
</dbReference>
<dbReference type="Gene3D" id="1.10.10.440">
    <property type="entry name" value="FF domain"/>
    <property type="match status" value="2"/>
</dbReference>
<gene>
    <name evidence="4" type="ORF">AMS68_007768</name>
</gene>
<name>A0A6H0Y5P7_9PEZI</name>
<dbReference type="PANTHER" id="PTHR11864:SF0">
    <property type="entry name" value="PRP40 PRE-MRNA PROCESSING FACTOR 40 HOMOLOG A (YEAST)"/>
    <property type="match status" value="1"/>
</dbReference>
<dbReference type="GO" id="GO:0003723">
    <property type="term" value="F:RNA binding"/>
    <property type="evidence" value="ECO:0007669"/>
    <property type="project" value="TreeGrafter"/>
</dbReference>
<dbReference type="SMART" id="SM00441">
    <property type="entry name" value="FF"/>
    <property type="match status" value="3"/>
</dbReference>
<evidence type="ECO:0000256" key="1">
    <source>
        <dbReference type="SAM" id="MobiDB-lite"/>
    </source>
</evidence>
<dbReference type="SUPFAM" id="SSF81698">
    <property type="entry name" value="FF domain"/>
    <property type="match status" value="3"/>
</dbReference>
<dbReference type="InterPro" id="IPR036020">
    <property type="entry name" value="WW_dom_sf"/>
</dbReference>
<dbReference type="Pfam" id="PF01846">
    <property type="entry name" value="FF"/>
    <property type="match status" value="2"/>
</dbReference>
<sequence>MWKAAQAGDGRQYYYNTATNATTWEKPEDFDEQASAASPQAATANGTNAGAWKEAVNQADGRTYYYNTVTNATTWEKPAGFVQSQIPSTAVALNGDSHRRLIQRDSFRDASSAHRGGFERPSANTWETRNAEGSTFRGARADEPEHANAADAEVAFFKFLRLNDIKYDTEWRDAIAKLGREKGFRAFKDPWERKQAFDKYCAAEQVAEKSREQERKQKQREQFKSMLKLHDEIKHYTRWKSALPLIERELVFKSVSDDQEREQIFREYIMDLQDRHARVEAETYERALSELASLMRTLVVSSDIKWEDALSTIEGNSRFVNDRSFRALHKLDILKTYEAHIRNIDAGETLTNSDKTQPVSRTASGS</sequence>
<accession>A0A6H0Y5P7</accession>
<evidence type="ECO:0000313" key="5">
    <source>
        <dbReference type="Proteomes" id="UP000503462"/>
    </source>
</evidence>
<dbReference type="PROSITE" id="PS50020">
    <property type="entry name" value="WW_DOMAIN_2"/>
    <property type="match status" value="2"/>
</dbReference>
<dbReference type="EMBL" id="CP051143">
    <property type="protein sequence ID" value="QIX02251.1"/>
    <property type="molecule type" value="Genomic_DNA"/>
</dbReference>
<proteinExistence type="predicted"/>
<dbReference type="CDD" id="cd00201">
    <property type="entry name" value="WW"/>
    <property type="match status" value="2"/>
</dbReference>
<dbReference type="PROSITE" id="PS01159">
    <property type="entry name" value="WW_DOMAIN_1"/>
    <property type="match status" value="2"/>
</dbReference>
<dbReference type="PROSITE" id="PS51676">
    <property type="entry name" value="FF"/>
    <property type="match status" value="1"/>
</dbReference>
<reference evidence="4 5" key="1">
    <citation type="journal article" date="2016" name="Sci. Rep.">
        <title>Peltaster fructicola genome reveals evolution from an invasive phytopathogen to an ectophytic parasite.</title>
        <authorList>
            <person name="Xu C."/>
            <person name="Chen H."/>
            <person name="Gleason M.L."/>
            <person name="Xu J.R."/>
            <person name="Liu H."/>
            <person name="Zhang R."/>
            <person name="Sun G."/>
        </authorList>
    </citation>
    <scope>NUCLEOTIDE SEQUENCE [LARGE SCALE GENOMIC DNA]</scope>
    <source>
        <strain evidence="4 5">LNHT1506</strain>
    </source>
</reference>
<organism evidence="4 5">
    <name type="scientific">Peltaster fructicola</name>
    <dbReference type="NCBI Taxonomy" id="286661"/>
    <lineage>
        <taxon>Eukaryota</taxon>
        <taxon>Fungi</taxon>
        <taxon>Dikarya</taxon>
        <taxon>Ascomycota</taxon>
        <taxon>Pezizomycotina</taxon>
        <taxon>Dothideomycetes</taxon>
        <taxon>Dothideomycetes incertae sedis</taxon>
        <taxon>Peltaster</taxon>
    </lineage>
</organism>
<evidence type="ECO:0000313" key="4">
    <source>
        <dbReference type="EMBL" id="QIX02251.1"/>
    </source>
</evidence>
<dbReference type="Proteomes" id="UP000503462">
    <property type="component" value="Chromosome 5"/>
</dbReference>
<dbReference type="Pfam" id="PF00397">
    <property type="entry name" value="WW"/>
    <property type="match status" value="2"/>
</dbReference>
<protein>
    <recommendedName>
        <fullName evidence="6">WW domain-containing protein</fullName>
    </recommendedName>
</protein>
<dbReference type="GO" id="GO:0005685">
    <property type="term" value="C:U1 snRNP"/>
    <property type="evidence" value="ECO:0007669"/>
    <property type="project" value="TreeGrafter"/>
</dbReference>
<dbReference type="InterPro" id="IPR001202">
    <property type="entry name" value="WW_dom"/>
</dbReference>
<feature type="region of interest" description="Disordered" evidence="1">
    <location>
        <begin position="28"/>
        <end position="49"/>
    </location>
</feature>
<dbReference type="SMART" id="SM00456">
    <property type="entry name" value="WW"/>
    <property type="match status" value="2"/>
</dbReference>
<dbReference type="AlphaFoldDB" id="A0A6H0Y5P7"/>
<evidence type="ECO:0000259" key="3">
    <source>
        <dbReference type="PROSITE" id="PS51676"/>
    </source>
</evidence>
<dbReference type="GO" id="GO:0071004">
    <property type="term" value="C:U2-type prespliceosome"/>
    <property type="evidence" value="ECO:0007669"/>
    <property type="project" value="TreeGrafter"/>
</dbReference>
<feature type="domain" description="WW" evidence="2">
    <location>
        <begin position="1"/>
        <end position="29"/>
    </location>
</feature>
<feature type="compositionally biased region" description="Low complexity" evidence="1">
    <location>
        <begin position="33"/>
        <end position="49"/>
    </location>
</feature>
<evidence type="ECO:0008006" key="6">
    <source>
        <dbReference type="Google" id="ProtNLM"/>
    </source>
</evidence>
<dbReference type="PANTHER" id="PTHR11864">
    <property type="entry name" value="PRE-MRNA-PROCESSING PROTEIN PRP40"/>
    <property type="match status" value="1"/>
</dbReference>